<evidence type="ECO:0000313" key="3">
    <source>
        <dbReference type="Proteomes" id="UP000501600"/>
    </source>
</evidence>
<organism evidence="2 3">
    <name type="scientific">Parasphingorhabdus halotolerans</name>
    <dbReference type="NCBI Taxonomy" id="2725558"/>
    <lineage>
        <taxon>Bacteria</taxon>
        <taxon>Pseudomonadati</taxon>
        <taxon>Pseudomonadota</taxon>
        <taxon>Alphaproteobacteria</taxon>
        <taxon>Sphingomonadales</taxon>
        <taxon>Sphingomonadaceae</taxon>
        <taxon>Parasphingorhabdus</taxon>
    </lineage>
</organism>
<dbReference type="InterPro" id="IPR021708">
    <property type="entry name" value="DUF3291"/>
</dbReference>
<reference evidence="2 3" key="1">
    <citation type="submission" date="2020-04" db="EMBL/GenBank/DDBJ databases">
        <title>Genome sequence for Sphingorhabdus sp. strain M1.</title>
        <authorList>
            <person name="Park S.-J."/>
        </authorList>
    </citation>
    <scope>NUCLEOTIDE SEQUENCE [LARGE SCALE GENOMIC DNA]</scope>
    <source>
        <strain evidence="2 3">JK6</strain>
    </source>
</reference>
<evidence type="ECO:0000259" key="1">
    <source>
        <dbReference type="Pfam" id="PF11695"/>
    </source>
</evidence>
<keyword evidence="3" id="KW-1185">Reference proteome</keyword>
<feature type="domain" description="DUF3291" evidence="1">
    <location>
        <begin position="7"/>
        <end position="145"/>
    </location>
</feature>
<evidence type="ECO:0000313" key="2">
    <source>
        <dbReference type="EMBL" id="QJB70833.1"/>
    </source>
</evidence>
<proteinExistence type="predicted"/>
<dbReference type="Pfam" id="PF11695">
    <property type="entry name" value="DUF3291"/>
    <property type="match status" value="1"/>
</dbReference>
<name>A0A6H2DS75_9SPHN</name>
<accession>A0A6H2DS75</accession>
<protein>
    <submittedName>
        <fullName evidence="2">DUF3291 domain-containing protein</fullName>
    </submittedName>
</protein>
<sequence>MMNGFSLAQINVLRFKKSKDDPANADFMAALDPVNALADKAPGFIWRLMGDGNDAVDIDPIPDDPRFAVNMSVWEDVQSLGDYVYKNPEHLAVMRRRREWAEHMDVYQALWWVPIGHIPSVDEGLAKIEYLKEHGPTMVSFTFRQPYDAPDGMPAMPVLDECA</sequence>
<dbReference type="SUPFAM" id="SSF54909">
    <property type="entry name" value="Dimeric alpha+beta barrel"/>
    <property type="match status" value="1"/>
</dbReference>
<dbReference type="AlphaFoldDB" id="A0A6H2DS75"/>
<dbReference type="KEGG" id="phao:HF685_12555"/>
<dbReference type="EMBL" id="CP051217">
    <property type="protein sequence ID" value="QJB70833.1"/>
    <property type="molecule type" value="Genomic_DNA"/>
</dbReference>
<dbReference type="Proteomes" id="UP000501600">
    <property type="component" value="Chromosome"/>
</dbReference>
<dbReference type="InterPro" id="IPR011008">
    <property type="entry name" value="Dimeric_a/b-barrel"/>
</dbReference>
<gene>
    <name evidence="2" type="ORF">HF685_12555</name>
</gene>